<protein>
    <submittedName>
        <fullName evidence="1">Predicted protein</fullName>
    </submittedName>
</protein>
<proteinExistence type="predicted"/>
<gene>
    <name evidence="1" type="ORF">LACBIDRAFT_332755</name>
</gene>
<dbReference type="GeneID" id="6083014"/>
<dbReference type="KEGG" id="lbc:LACBIDRAFT_332755"/>
<dbReference type="HOGENOM" id="CLU_082788_0_0_1"/>
<reference evidence="1 2" key="1">
    <citation type="journal article" date="2008" name="Nature">
        <title>The genome of Laccaria bicolor provides insights into mycorrhizal symbiosis.</title>
        <authorList>
            <person name="Martin F."/>
            <person name="Aerts A."/>
            <person name="Ahren D."/>
            <person name="Brun A."/>
            <person name="Danchin E.G.J."/>
            <person name="Duchaussoy F."/>
            <person name="Gibon J."/>
            <person name="Kohler A."/>
            <person name="Lindquist E."/>
            <person name="Pereda V."/>
            <person name="Salamov A."/>
            <person name="Shapiro H.J."/>
            <person name="Wuyts J."/>
            <person name="Blaudez D."/>
            <person name="Buee M."/>
            <person name="Brokstein P."/>
            <person name="Canbaeck B."/>
            <person name="Cohen D."/>
            <person name="Courty P.E."/>
            <person name="Coutinho P.M."/>
            <person name="Delaruelle C."/>
            <person name="Detter J.C."/>
            <person name="Deveau A."/>
            <person name="DiFazio S."/>
            <person name="Duplessis S."/>
            <person name="Fraissinet-Tachet L."/>
            <person name="Lucic E."/>
            <person name="Frey-Klett P."/>
            <person name="Fourrey C."/>
            <person name="Feussner I."/>
            <person name="Gay G."/>
            <person name="Grimwood J."/>
            <person name="Hoegger P.J."/>
            <person name="Jain P."/>
            <person name="Kilaru S."/>
            <person name="Labbe J."/>
            <person name="Lin Y.C."/>
            <person name="Legue V."/>
            <person name="Le Tacon F."/>
            <person name="Marmeisse R."/>
            <person name="Melayah D."/>
            <person name="Montanini B."/>
            <person name="Muratet M."/>
            <person name="Nehls U."/>
            <person name="Niculita-Hirzel H."/>
            <person name="Oudot-Le Secq M.P."/>
            <person name="Peter M."/>
            <person name="Quesneville H."/>
            <person name="Rajashekar B."/>
            <person name="Reich M."/>
            <person name="Rouhier N."/>
            <person name="Schmutz J."/>
            <person name="Yin T."/>
            <person name="Chalot M."/>
            <person name="Henrissat B."/>
            <person name="Kuees U."/>
            <person name="Lucas S."/>
            <person name="Van de Peer Y."/>
            <person name="Podila G.K."/>
            <person name="Polle A."/>
            <person name="Pukkila P.J."/>
            <person name="Richardson P.M."/>
            <person name="Rouze P."/>
            <person name="Sanders I.R."/>
            <person name="Stajich J.E."/>
            <person name="Tunlid A."/>
            <person name="Tuskan G."/>
            <person name="Grigoriev I.V."/>
        </authorList>
    </citation>
    <scope>NUCLEOTIDE SEQUENCE [LARGE SCALE GENOMIC DNA]</scope>
    <source>
        <strain evidence="2">S238N-H82 / ATCC MYA-4686</strain>
    </source>
</reference>
<accession>B0DTZ5</accession>
<name>B0DTZ5_LACBS</name>
<dbReference type="RefSeq" id="XP_001887389.1">
    <property type="nucleotide sequence ID" value="XM_001887354.1"/>
</dbReference>
<organism evidence="2">
    <name type="scientific">Laccaria bicolor (strain S238N-H82 / ATCC MYA-4686)</name>
    <name type="common">Bicoloured deceiver</name>
    <name type="synonym">Laccaria laccata var. bicolor</name>
    <dbReference type="NCBI Taxonomy" id="486041"/>
    <lineage>
        <taxon>Eukaryota</taxon>
        <taxon>Fungi</taxon>
        <taxon>Dikarya</taxon>
        <taxon>Basidiomycota</taxon>
        <taxon>Agaricomycotina</taxon>
        <taxon>Agaricomycetes</taxon>
        <taxon>Agaricomycetidae</taxon>
        <taxon>Agaricales</taxon>
        <taxon>Agaricineae</taxon>
        <taxon>Hydnangiaceae</taxon>
        <taxon>Laccaria</taxon>
    </lineage>
</organism>
<dbReference type="EMBL" id="DS547134">
    <property type="protein sequence ID" value="EDR01998.1"/>
    <property type="molecule type" value="Genomic_DNA"/>
</dbReference>
<dbReference type="InParanoid" id="B0DTZ5"/>
<evidence type="ECO:0000313" key="1">
    <source>
        <dbReference type="EMBL" id="EDR01998.1"/>
    </source>
</evidence>
<sequence>MWPPRIQLISLNHFDDVKIAALNAALKGDTRYRFAFTQGGYHSYYGHRPKRGGWSAADDRTTMLDKQTGFWVPIPADHMAPHTPEDLIKAENDVCILDRRCIAYVHPEVRKAFQALNASREPNNAEIHPFHHYDISEGEEAAYKFQKPWEEGHIRYQGSLPQEGAQNAADRHTEVWDNETQTYHMLPAGYMAPHNPQDYVDTINYEIARAEKHRRAAISCAGHELRPNTLVASTFIIKTR</sequence>
<dbReference type="AlphaFoldDB" id="B0DTZ5"/>
<dbReference type="Proteomes" id="UP000001194">
    <property type="component" value="Unassembled WGS sequence"/>
</dbReference>
<keyword evidence="2" id="KW-1185">Reference proteome</keyword>
<evidence type="ECO:0000313" key="2">
    <source>
        <dbReference type="Proteomes" id="UP000001194"/>
    </source>
</evidence>